<protein>
    <submittedName>
        <fullName evidence="3">C2 family cysteine protease</fullName>
    </submittedName>
</protein>
<dbReference type="PROSITE" id="PS50203">
    <property type="entry name" value="CALPAIN_CAT"/>
    <property type="match status" value="1"/>
</dbReference>
<keyword evidence="4" id="KW-1185">Reference proteome</keyword>
<organism evidence="3 4">
    <name type="scientific">Actinomadura adrarensis</name>
    <dbReference type="NCBI Taxonomy" id="1819600"/>
    <lineage>
        <taxon>Bacteria</taxon>
        <taxon>Bacillati</taxon>
        <taxon>Actinomycetota</taxon>
        <taxon>Actinomycetes</taxon>
        <taxon>Streptosporangiales</taxon>
        <taxon>Thermomonosporaceae</taxon>
        <taxon>Actinomadura</taxon>
    </lineage>
</organism>
<dbReference type="GO" id="GO:0008233">
    <property type="term" value="F:peptidase activity"/>
    <property type="evidence" value="ECO:0007669"/>
    <property type="project" value="UniProtKB-KW"/>
</dbReference>
<evidence type="ECO:0000256" key="1">
    <source>
        <dbReference type="PROSITE-ProRule" id="PRU00239"/>
    </source>
</evidence>
<feature type="active site" evidence="1">
    <location>
        <position position="180"/>
    </location>
</feature>
<evidence type="ECO:0000313" key="4">
    <source>
        <dbReference type="Proteomes" id="UP001597083"/>
    </source>
</evidence>
<proteinExistence type="predicted"/>
<evidence type="ECO:0000259" key="2">
    <source>
        <dbReference type="PROSITE" id="PS50203"/>
    </source>
</evidence>
<keyword evidence="1" id="KW-0788">Thiol protease</keyword>
<gene>
    <name evidence="3" type="ORF">ACFQ07_17750</name>
</gene>
<dbReference type="Pfam" id="PF00648">
    <property type="entry name" value="Peptidase_C2"/>
    <property type="match status" value="1"/>
</dbReference>
<feature type="active site" evidence="1">
    <location>
        <position position="31"/>
    </location>
</feature>
<feature type="active site" evidence="1">
    <location>
        <position position="197"/>
    </location>
</feature>
<feature type="domain" description="Calpain catalytic" evidence="2">
    <location>
        <begin position="23"/>
        <end position="200"/>
    </location>
</feature>
<name>A0ABW3CKN3_9ACTN</name>
<evidence type="ECO:0000313" key="3">
    <source>
        <dbReference type="EMBL" id="MFD0854086.1"/>
    </source>
</evidence>
<dbReference type="EMBL" id="JBHTIR010002679">
    <property type="protein sequence ID" value="MFD0854086.1"/>
    <property type="molecule type" value="Genomic_DNA"/>
</dbReference>
<dbReference type="PANTHER" id="PTHR10183">
    <property type="entry name" value="CALPAIN"/>
    <property type="match status" value="1"/>
</dbReference>
<dbReference type="Proteomes" id="UP001597083">
    <property type="component" value="Unassembled WGS sequence"/>
</dbReference>
<keyword evidence="1" id="KW-0378">Hydrolase</keyword>
<feature type="non-terminal residue" evidence="3">
    <location>
        <position position="1"/>
    </location>
</feature>
<dbReference type="SUPFAM" id="SSF54001">
    <property type="entry name" value="Cysteine proteinases"/>
    <property type="match status" value="1"/>
</dbReference>
<sequence>TGWGVVDDGLLFGPGGQPELHHIDQGSIRDCWWLAGMGALAGTDEGRSIIKRMIRRNPNGTYTVTFPDTSRTTVTPYFPIKANGTIAYARPTGRPPAIWPLVLEKALADMRGSYGALVQGDGGDAMRILTGTPGESRNPAVVGRDQLERWLDEGGVTILTPNEGNGTIYEGDGARLNTDHVYVVQHLTDDGEIKLYNPWGRDHATITMDEFHRHFEDVDFNPIR</sequence>
<dbReference type="GO" id="GO:0006508">
    <property type="term" value="P:proteolysis"/>
    <property type="evidence" value="ECO:0007669"/>
    <property type="project" value="UniProtKB-KW"/>
</dbReference>
<dbReference type="PRINTS" id="PR00704">
    <property type="entry name" value="CALPAIN"/>
</dbReference>
<dbReference type="InterPro" id="IPR022684">
    <property type="entry name" value="Calpain_cysteine_protease"/>
</dbReference>
<comment type="caution">
    <text evidence="3">The sequence shown here is derived from an EMBL/GenBank/DDBJ whole genome shotgun (WGS) entry which is preliminary data.</text>
</comment>
<dbReference type="PANTHER" id="PTHR10183:SF382">
    <property type="entry name" value="CALPAIN-15"/>
    <property type="match status" value="1"/>
</dbReference>
<dbReference type="InterPro" id="IPR038765">
    <property type="entry name" value="Papain-like_cys_pep_sf"/>
</dbReference>
<reference evidence="4" key="1">
    <citation type="journal article" date="2019" name="Int. J. Syst. Evol. Microbiol.">
        <title>The Global Catalogue of Microorganisms (GCM) 10K type strain sequencing project: providing services to taxonomists for standard genome sequencing and annotation.</title>
        <authorList>
            <consortium name="The Broad Institute Genomics Platform"/>
            <consortium name="The Broad Institute Genome Sequencing Center for Infectious Disease"/>
            <person name="Wu L."/>
            <person name="Ma J."/>
        </authorList>
    </citation>
    <scope>NUCLEOTIDE SEQUENCE [LARGE SCALE GENOMIC DNA]</scope>
    <source>
        <strain evidence="4">JCM 31696</strain>
    </source>
</reference>
<keyword evidence="1 3" id="KW-0645">Protease</keyword>
<accession>A0ABW3CKN3</accession>
<dbReference type="InterPro" id="IPR001300">
    <property type="entry name" value="Peptidase_C2_calpain_cat"/>
</dbReference>